<proteinExistence type="predicted"/>
<reference evidence="1" key="1">
    <citation type="submission" date="2021-01" db="EMBL/GenBank/DDBJ databases">
        <title>Chromosome-level genome assembly of a human fungal pathogen reveals clustering of transcriptionally co-regulated genes.</title>
        <authorList>
            <person name="Voorhies M."/>
            <person name="Cohen S."/>
            <person name="Shea T.P."/>
            <person name="Petrus S."/>
            <person name="Munoz J.F."/>
            <person name="Poplawski S."/>
            <person name="Goldman W.E."/>
            <person name="Michael T."/>
            <person name="Cuomo C.A."/>
            <person name="Sil A."/>
            <person name="Beyhan S."/>
        </authorList>
    </citation>
    <scope>NUCLEOTIDE SEQUENCE</scope>
    <source>
        <strain evidence="1">H88</strain>
    </source>
</reference>
<dbReference type="AlphaFoldDB" id="A0A8A1LTI9"/>
<dbReference type="EMBL" id="CP069105">
    <property type="protein sequence ID" value="QSS55287.1"/>
    <property type="molecule type" value="Genomic_DNA"/>
</dbReference>
<evidence type="ECO:0000313" key="1">
    <source>
        <dbReference type="EMBL" id="QSS55287.1"/>
    </source>
</evidence>
<sequence length="111" mass="12721">MELRHKEFRLIGSQDEIHSSCRNTQAFQKSRAISIVMASNAVIKALLAGLCGSCHWQSVFGRSLCNNKWDNCIRISLFTELGQNTKPFFKCIQQLYSELHIWNTNFGRAEP</sequence>
<evidence type="ECO:0000313" key="2">
    <source>
        <dbReference type="Proteomes" id="UP000663419"/>
    </source>
</evidence>
<organism evidence="1 2">
    <name type="scientific">Ajellomyces capsulatus (strain H88)</name>
    <name type="common">Darling's disease fungus</name>
    <name type="synonym">Histoplasma capsulatum</name>
    <dbReference type="NCBI Taxonomy" id="544711"/>
    <lineage>
        <taxon>Eukaryota</taxon>
        <taxon>Fungi</taxon>
        <taxon>Dikarya</taxon>
        <taxon>Ascomycota</taxon>
        <taxon>Pezizomycotina</taxon>
        <taxon>Eurotiomycetes</taxon>
        <taxon>Eurotiomycetidae</taxon>
        <taxon>Onygenales</taxon>
        <taxon>Ajellomycetaceae</taxon>
        <taxon>Histoplasma</taxon>
    </lineage>
</organism>
<name>A0A8A1LTI9_AJEC8</name>
<gene>
    <name evidence="1" type="ORF">I7I53_03129</name>
</gene>
<accession>A0A8A1LTI9</accession>
<dbReference type="Proteomes" id="UP000663419">
    <property type="component" value="Chromosome 4"/>
</dbReference>
<protein>
    <submittedName>
        <fullName evidence="1">Uncharacterized protein</fullName>
    </submittedName>
</protein>
<dbReference type="VEuPathDB" id="FungiDB:I7I53_03129"/>